<dbReference type="OrthoDB" id="7868250at2"/>
<evidence type="ECO:0000256" key="1">
    <source>
        <dbReference type="SAM" id="SignalP"/>
    </source>
</evidence>
<dbReference type="GeneID" id="97889609"/>
<accession>A0A1I4GTJ6</accession>
<keyword evidence="1" id="KW-0732">Signal</keyword>
<name>A0A1I4GTJ6_9RHOB</name>
<gene>
    <name evidence="2" type="ORF">SAMN04488004_11441</name>
</gene>
<dbReference type="AlphaFoldDB" id="A0A1I4GTJ6"/>
<evidence type="ECO:0000313" key="3">
    <source>
        <dbReference type="Proteomes" id="UP000199550"/>
    </source>
</evidence>
<proteinExistence type="predicted"/>
<sequence>MKYALMTLAALTVSACTGPLADGPNATKAAFADAFTDTPFEDGAAVTVLVRDTDPLRTIQTFNLVPCQGGKAVCGGSARGTAGTLTLEGRQYVVRGAYTGRDFYLDPNGDGFMGRGTVLVPLAWN</sequence>
<dbReference type="PROSITE" id="PS51257">
    <property type="entry name" value="PROKAR_LIPOPROTEIN"/>
    <property type="match status" value="1"/>
</dbReference>
<protein>
    <recommendedName>
        <fullName evidence="4">Lipoprotein</fullName>
    </recommendedName>
</protein>
<dbReference type="EMBL" id="FOTF01000014">
    <property type="protein sequence ID" value="SFL32793.1"/>
    <property type="molecule type" value="Genomic_DNA"/>
</dbReference>
<keyword evidence="3" id="KW-1185">Reference proteome</keyword>
<feature type="chain" id="PRO_5011510235" description="Lipoprotein" evidence="1">
    <location>
        <begin position="22"/>
        <end position="125"/>
    </location>
</feature>
<dbReference type="RefSeq" id="WP_090190176.1">
    <property type="nucleotide sequence ID" value="NZ_CP072994.1"/>
</dbReference>
<dbReference type="Proteomes" id="UP000199550">
    <property type="component" value="Unassembled WGS sequence"/>
</dbReference>
<evidence type="ECO:0008006" key="4">
    <source>
        <dbReference type="Google" id="ProtNLM"/>
    </source>
</evidence>
<dbReference type="STRING" id="195913.SAMN04488004_11441"/>
<evidence type="ECO:0000313" key="2">
    <source>
        <dbReference type="EMBL" id="SFL32793.1"/>
    </source>
</evidence>
<feature type="signal peptide" evidence="1">
    <location>
        <begin position="1"/>
        <end position="21"/>
    </location>
</feature>
<reference evidence="2 3" key="1">
    <citation type="submission" date="2016-10" db="EMBL/GenBank/DDBJ databases">
        <authorList>
            <person name="de Groot N.N."/>
        </authorList>
    </citation>
    <scope>NUCLEOTIDE SEQUENCE [LARGE SCALE GENOMIC DNA]</scope>
    <source>
        <strain evidence="2 3">DSM 16199</strain>
    </source>
</reference>
<organism evidence="2 3">
    <name type="scientific">Loktanella salsilacus</name>
    <dbReference type="NCBI Taxonomy" id="195913"/>
    <lineage>
        <taxon>Bacteria</taxon>
        <taxon>Pseudomonadati</taxon>
        <taxon>Pseudomonadota</taxon>
        <taxon>Alphaproteobacteria</taxon>
        <taxon>Rhodobacterales</taxon>
        <taxon>Roseobacteraceae</taxon>
        <taxon>Loktanella</taxon>
    </lineage>
</organism>